<dbReference type="InterPro" id="IPR009003">
    <property type="entry name" value="Peptidase_S1_PA"/>
</dbReference>
<proteinExistence type="predicted"/>
<dbReference type="AlphaFoldDB" id="A0A7R9A8L0"/>
<dbReference type="Gene3D" id="2.40.10.10">
    <property type="entry name" value="Trypsin-like serine proteases"/>
    <property type="match status" value="1"/>
</dbReference>
<dbReference type="PRINTS" id="PR00722">
    <property type="entry name" value="CHYMOTRYPSIN"/>
</dbReference>
<evidence type="ECO:0000256" key="5">
    <source>
        <dbReference type="ARBA" id="ARBA00023180"/>
    </source>
</evidence>
<dbReference type="PANTHER" id="PTHR24252:SF10">
    <property type="entry name" value="SERINE PROTEASE 56"/>
    <property type="match status" value="1"/>
</dbReference>
<keyword evidence="6" id="KW-0378">Hydrolase</keyword>
<dbReference type="EMBL" id="LR901817">
    <property type="protein sequence ID" value="CAD7249448.1"/>
    <property type="molecule type" value="Genomic_DNA"/>
</dbReference>
<dbReference type="InterPro" id="IPR043504">
    <property type="entry name" value="Peptidase_S1_PA_chymotrypsin"/>
</dbReference>
<name>A0A7R9A8L0_9CRUS</name>
<evidence type="ECO:0000313" key="8">
    <source>
        <dbReference type="EMBL" id="CAD7249448.1"/>
    </source>
</evidence>
<dbReference type="PROSITE" id="PS50240">
    <property type="entry name" value="TRYPSIN_DOM"/>
    <property type="match status" value="1"/>
</dbReference>
<reference evidence="8" key="1">
    <citation type="submission" date="2020-11" db="EMBL/GenBank/DDBJ databases">
        <authorList>
            <person name="Tran Van P."/>
        </authorList>
    </citation>
    <scope>NUCLEOTIDE SEQUENCE</scope>
</reference>
<dbReference type="FunFam" id="2.40.10.10:FF:000054">
    <property type="entry name" value="Complement C1r subcomponent"/>
    <property type="match status" value="1"/>
</dbReference>
<dbReference type="GO" id="GO:0004252">
    <property type="term" value="F:serine-type endopeptidase activity"/>
    <property type="evidence" value="ECO:0007669"/>
    <property type="project" value="InterPro"/>
</dbReference>
<evidence type="ECO:0000256" key="4">
    <source>
        <dbReference type="ARBA" id="ARBA00023157"/>
    </source>
</evidence>
<keyword evidence="9" id="KW-1185">Reference proteome</keyword>
<evidence type="ECO:0000313" key="9">
    <source>
        <dbReference type="Proteomes" id="UP000677054"/>
    </source>
</evidence>
<dbReference type="InterPro" id="IPR033116">
    <property type="entry name" value="TRYPSIN_SER"/>
</dbReference>
<dbReference type="InterPro" id="IPR035914">
    <property type="entry name" value="Sperma_CUB_dom_sf"/>
</dbReference>
<dbReference type="InterPro" id="IPR018114">
    <property type="entry name" value="TRYPSIN_HIS"/>
</dbReference>
<dbReference type="Pfam" id="PF00089">
    <property type="entry name" value="Trypsin"/>
    <property type="match status" value="1"/>
</dbReference>
<keyword evidence="6" id="KW-0720">Serine protease</keyword>
<dbReference type="EMBL" id="CAJPEV010002300">
    <property type="protein sequence ID" value="CAG0896445.1"/>
    <property type="molecule type" value="Genomic_DNA"/>
</dbReference>
<dbReference type="SMART" id="SM00020">
    <property type="entry name" value="Tryp_SPc"/>
    <property type="match status" value="1"/>
</dbReference>
<keyword evidence="6" id="KW-0645">Protease</keyword>
<keyword evidence="3" id="KW-0732">Signal</keyword>
<evidence type="ECO:0000256" key="2">
    <source>
        <dbReference type="ARBA" id="ARBA00022525"/>
    </source>
</evidence>
<keyword evidence="5" id="KW-0325">Glycoprotein</keyword>
<evidence type="ECO:0000256" key="3">
    <source>
        <dbReference type="ARBA" id="ARBA00022729"/>
    </source>
</evidence>
<dbReference type="CDD" id="cd00190">
    <property type="entry name" value="Tryp_SPc"/>
    <property type="match status" value="1"/>
</dbReference>
<keyword evidence="4" id="KW-1015">Disulfide bond</keyword>
<dbReference type="FunFam" id="2.40.10.10:FF:000068">
    <property type="entry name" value="transmembrane protease serine 2"/>
    <property type="match status" value="1"/>
</dbReference>
<dbReference type="PROSITE" id="PS00135">
    <property type="entry name" value="TRYPSIN_SER"/>
    <property type="match status" value="1"/>
</dbReference>
<evidence type="ECO:0000259" key="7">
    <source>
        <dbReference type="PROSITE" id="PS50240"/>
    </source>
</evidence>
<dbReference type="SUPFAM" id="SSF50494">
    <property type="entry name" value="Trypsin-like serine proteases"/>
    <property type="match status" value="1"/>
</dbReference>
<sequence length="411" mass="44568">MKNRQAPKCGIDLSFFLGMATPLTSQNYPNNYPSSHSCTWKFSCPVDMTVQCSDVRLPWNLFCIWGGFTFNGKTICGTSTYFQNPVNVGRTLSARLYAAGYTGPGLKCTVTCGKKAACTKFKKGSSALLELDCGMSQYPGKRSGDAPANSTGLDRSVGGTVVPSQKKYPWMVWIRLNPTTLSVHCGGSLINDRYVLTAAHCVYENPSATYYVVLGDLNRYSSSESVSIQTPARAIPHEQFLIRKSGSTVTAIDHDIPLLKLEMPADFQGYPHIRPICLPKPGVSVDGVPVTVAGWGAMSLLFSHLGIPTVTMLEANLQTASDSVCQKNYGSLFTKNFICAQKAGKDICHGDSGGPLMHRIPGSFYFNVGINSFTKGCDPQYGAAFAATANYVDSFIGMYTNDAQWCAIPRF</sequence>
<dbReference type="InterPro" id="IPR001254">
    <property type="entry name" value="Trypsin_dom"/>
</dbReference>
<dbReference type="InterPro" id="IPR001314">
    <property type="entry name" value="Peptidase_S1A"/>
</dbReference>
<dbReference type="PANTHER" id="PTHR24252">
    <property type="entry name" value="ACROSIN-RELATED"/>
    <property type="match status" value="1"/>
</dbReference>
<dbReference type="SUPFAM" id="SSF49854">
    <property type="entry name" value="Spermadhesin, CUB domain"/>
    <property type="match status" value="1"/>
</dbReference>
<feature type="domain" description="Peptidase S1" evidence="7">
    <location>
        <begin position="156"/>
        <end position="411"/>
    </location>
</feature>
<dbReference type="PROSITE" id="PS00134">
    <property type="entry name" value="TRYPSIN_HIS"/>
    <property type="match status" value="1"/>
</dbReference>
<evidence type="ECO:0000256" key="6">
    <source>
        <dbReference type="RuleBase" id="RU363034"/>
    </source>
</evidence>
<evidence type="ECO:0000256" key="1">
    <source>
        <dbReference type="ARBA" id="ARBA00004613"/>
    </source>
</evidence>
<dbReference type="Proteomes" id="UP000677054">
    <property type="component" value="Unassembled WGS sequence"/>
</dbReference>
<dbReference type="OrthoDB" id="93664at2759"/>
<keyword evidence="2" id="KW-0964">Secreted</keyword>
<protein>
    <recommendedName>
        <fullName evidence="7">Peptidase S1 domain-containing protein</fullName>
    </recommendedName>
</protein>
<dbReference type="GO" id="GO:0005576">
    <property type="term" value="C:extracellular region"/>
    <property type="evidence" value="ECO:0007669"/>
    <property type="project" value="UniProtKB-SubCell"/>
</dbReference>
<gene>
    <name evidence="8" type="ORF">DSTB1V02_LOCUS9245</name>
</gene>
<comment type="subcellular location">
    <subcellularLocation>
        <location evidence="1">Secreted</location>
    </subcellularLocation>
</comment>
<dbReference type="GO" id="GO:0006508">
    <property type="term" value="P:proteolysis"/>
    <property type="evidence" value="ECO:0007669"/>
    <property type="project" value="UniProtKB-KW"/>
</dbReference>
<organism evidence="8">
    <name type="scientific">Darwinula stevensoni</name>
    <dbReference type="NCBI Taxonomy" id="69355"/>
    <lineage>
        <taxon>Eukaryota</taxon>
        <taxon>Metazoa</taxon>
        <taxon>Ecdysozoa</taxon>
        <taxon>Arthropoda</taxon>
        <taxon>Crustacea</taxon>
        <taxon>Oligostraca</taxon>
        <taxon>Ostracoda</taxon>
        <taxon>Podocopa</taxon>
        <taxon>Podocopida</taxon>
        <taxon>Darwinulocopina</taxon>
        <taxon>Darwinuloidea</taxon>
        <taxon>Darwinulidae</taxon>
        <taxon>Darwinula</taxon>
    </lineage>
</organism>
<accession>A0A7R9A8L0</accession>